<comment type="catalytic activity">
    <reaction evidence="1">
        <text>an alkylmercury + H(+) = an alkane + Hg(2+)</text>
        <dbReference type="Rhea" id="RHEA:18777"/>
        <dbReference type="ChEBI" id="CHEBI:15378"/>
        <dbReference type="ChEBI" id="CHEBI:16793"/>
        <dbReference type="ChEBI" id="CHEBI:18310"/>
        <dbReference type="ChEBI" id="CHEBI:83725"/>
        <dbReference type="EC" id="4.99.1.2"/>
    </reaction>
</comment>
<gene>
    <name evidence="11" type="primary">merB</name>
    <name evidence="11" type="ORF">NCTC13184_07294</name>
</gene>
<dbReference type="NCBIfam" id="NF009710">
    <property type="entry name" value="PRK13239.1"/>
    <property type="match status" value="1"/>
</dbReference>
<evidence type="ECO:0000256" key="1">
    <source>
        <dbReference type="ARBA" id="ARBA00000165"/>
    </source>
</evidence>
<dbReference type="RefSeq" id="WP_062968082.1">
    <property type="nucleotide sequence ID" value="NZ_JAJFOE010000004.1"/>
</dbReference>
<evidence type="ECO:0000256" key="9">
    <source>
        <dbReference type="ARBA" id="ARBA00031271"/>
    </source>
</evidence>
<dbReference type="InterPro" id="IPR053717">
    <property type="entry name" value="MerB_lyase_sf"/>
</dbReference>
<comment type="similarity">
    <text evidence="2">Belongs to the MerB family.</text>
</comment>
<evidence type="ECO:0000313" key="11">
    <source>
        <dbReference type="EMBL" id="SUH71840.1"/>
    </source>
</evidence>
<dbReference type="SUPFAM" id="SSF160387">
    <property type="entry name" value="NosL/MerB-like"/>
    <property type="match status" value="1"/>
</dbReference>
<dbReference type="OrthoDB" id="7185309at2"/>
<dbReference type="GO" id="GO:0046689">
    <property type="term" value="P:response to mercury ion"/>
    <property type="evidence" value="ECO:0007669"/>
    <property type="project" value="UniProtKB-KW"/>
</dbReference>
<dbReference type="SUPFAM" id="SSF46785">
    <property type="entry name" value="Winged helix' DNA-binding domain"/>
    <property type="match status" value="1"/>
</dbReference>
<dbReference type="PRINTS" id="PR01699">
    <property type="entry name" value="ORGNOHGLYASE"/>
</dbReference>
<dbReference type="InterPro" id="IPR024259">
    <property type="entry name" value="MerB_HTH_dom"/>
</dbReference>
<organism evidence="11 12">
    <name type="scientific">Nocardia africana</name>
    <dbReference type="NCBI Taxonomy" id="134964"/>
    <lineage>
        <taxon>Bacteria</taxon>
        <taxon>Bacillati</taxon>
        <taxon>Actinomycetota</taxon>
        <taxon>Actinomycetes</taxon>
        <taxon>Mycobacteriales</taxon>
        <taxon>Nocardiaceae</taxon>
        <taxon>Nocardia</taxon>
    </lineage>
</organism>
<evidence type="ECO:0000256" key="2">
    <source>
        <dbReference type="ARBA" id="ARBA00009443"/>
    </source>
</evidence>
<evidence type="ECO:0000256" key="3">
    <source>
        <dbReference type="ARBA" id="ARBA00013237"/>
    </source>
</evidence>
<evidence type="ECO:0000256" key="5">
    <source>
        <dbReference type="ARBA" id="ARBA00022466"/>
    </source>
</evidence>
<protein>
    <recommendedName>
        <fullName evidence="4">Alkylmercury lyase</fullName>
        <ecNumber evidence="3">4.99.1.2</ecNumber>
    </recommendedName>
    <alternativeName>
        <fullName evidence="9">Organomercurial lyase</fullName>
    </alternativeName>
</protein>
<dbReference type="Proteomes" id="UP000255082">
    <property type="component" value="Unassembled WGS sequence"/>
</dbReference>
<dbReference type="Gene3D" id="3.30.450.410">
    <property type="match status" value="1"/>
</dbReference>
<evidence type="ECO:0000256" key="7">
    <source>
        <dbReference type="ARBA" id="ARBA00023239"/>
    </source>
</evidence>
<keyword evidence="6" id="KW-0476">Mercury</keyword>
<comment type="function">
    <text evidence="8">Cleaves the carbon-mercury bond of organomercurials such as phenylmercuric acetate. One product is Hg(2+), which is subsequently detoxified by the mercuric reductase.</text>
</comment>
<evidence type="ECO:0000259" key="10">
    <source>
        <dbReference type="Pfam" id="PF12324"/>
    </source>
</evidence>
<evidence type="ECO:0000256" key="8">
    <source>
        <dbReference type="ARBA" id="ARBA00025326"/>
    </source>
</evidence>
<evidence type="ECO:0000313" key="12">
    <source>
        <dbReference type="Proteomes" id="UP000255082"/>
    </source>
</evidence>
<dbReference type="EC" id="4.99.1.2" evidence="3"/>
<dbReference type="InterPro" id="IPR036390">
    <property type="entry name" value="WH_DNA-bd_sf"/>
</dbReference>
<sequence length="203" mass="22217">MTDDLHTSLTEFLRHDDMPRFLGPLVRLVAAGRPVELARIAEAGDIPVEQLRTWLRDQPGTDWDEQGRLVGFGLTQRETVHRFTVDARVLYTFCAADTLLFPPILGRPALVESPCAATGRPIRIEVGPDAVGATDPETAVVAQPALCGTADIRATFCDHGHFFVTSDAAREWQARHPGGDVRPVAEFFDIALATCRELGWASS</sequence>
<dbReference type="NCBIfam" id="NF033555">
    <property type="entry name" value="lyase_MerB"/>
    <property type="match status" value="1"/>
</dbReference>
<dbReference type="GO" id="GO:0018836">
    <property type="term" value="F:alkylmercury lyase activity"/>
    <property type="evidence" value="ECO:0007669"/>
    <property type="project" value="UniProtKB-EC"/>
</dbReference>
<keyword evidence="5" id="KW-0475">Mercuric resistance</keyword>
<dbReference type="AlphaFoldDB" id="A0A379X5E9"/>
<evidence type="ECO:0000256" key="4">
    <source>
        <dbReference type="ARBA" id="ARBA00018180"/>
    </source>
</evidence>
<keyword evidence="7 11" id="KW-0456">Lyase</keyword>
<dbReference type="Pfam" id="PF12324">
    <property type="entry name" value="HTH_15"/>
    <property type="match status" value="1"/>
</dbReference>
<dbReference type="InterPro" id="IPR004927">
    <property type="entry name" value="MerB"/>
</dbReference>
<feature type="domain" description="Alkylmercury lyase helix-turn-helix" evidence="10">
    <location>
        <begin position="5"/>
        <end position="73"/>
    </location>
</feature>
<accession>A0A379X5E9</accession>
<dbReference type="Pfam" id="PF03243">
    <property type="entry name" value="MerB"/>
    <property type="match status" value="1"/>
</dbReference>
<dbReference type="EMBL" id="UGRU01000002">
    <property type="protein sequence ID" value="SUH71840.1"/>
    <property type="molecule type" value="Genomic_DNA"/>
</dbReference>
<reference evidence="11 12" key="1">
    <citation type="submission" date="2018-06" db="EMBL/GenBank/DDBJ databases">
        <authorList>
            <consortium name="Pathogen Informatics"/>
            <person name="Doyle S."/>
        </authorList>
    </citation>
    <scope>NUCLEOTIDE SEQUENCE [LARGE SCALE GENOMIC DNA]</scope>
    <source>
        <strain evidence="11 12">NCTC13184</strain>
    </source>
</reference>
<proteinExistence type="inferred from homology"/>
<evidence type="ECO:0000256" key="6">
    <source>
        <dbReference type="ARBA" id="ARBA00022914"/>
    </source>
</evidence>
<name>A0A379X5E9_9NOCA</name>